<dbReference type="AlphaFoldDB" id="A0A1B4Y782"/>
<dbReference type="Pfam" id="PF10824">
    <property type="entry name" value="T7SS_ESX_EspC"/>
    <property type="match status" value="1"/>
</dbReference>
<sequence>MRPELARNSRIDVAAVQVVAERLCAAAELIDNAIADHWARLTFDGAAAGRDYPSHGDALRAGLERLGAQLSQWSSATVDIAVAMRAAVNHYVDADRGAAARIA</sequence>
<dbReference type="GO" id="GO:0009306">
    <property type="term" value="P:protein secretion"/>
    <property type="evidence" value="ECO:0007669"/>
    <property type="project" value="InterPro"/>
</dbReference>
<name>A0A1B4Y782_MYCUL</name>
<reference evidence="1 2" key="1">
    <citation type="submission" date="2016-08" db="EMBL/GenBank/DDBJ databases">
        <title>Complete genome sequence of Mycobacterium shinshuense, a subspecies of M. ulcerans.</title>
        <authorList>
            <person name="Yoshida M."/>
            <person name="Ogura Y."/>
            <person name="Hayashi T."/>
            <person name="Hoshino Y."/>
        </authorList>
    </citation>
    <scope>NUCLEOTIDE SEQUENCE [LARGE SCALE GENOMIC DNA]</scope>
    <source>
        <strain evidence="2">ATCC 33728</strain>
    </source>
</reference>
<proteinExistence type="predicted"/>
<organism evidence="1 2">
    <name type="scientific">Mycobacterium ulcerans subsp. shinshuense</name>
    <dbReference type="NCBI Taxonomy" id="1124626"/>
    <lineage>
        <taxon>Bacteria</taxon>
        <taxon>Bacillati</taxon>
        <taxon>Actinomycetota</taxon>
        <taxon>Actinomycetes</taxon>
        <taxon>Mycobacteriales</taxon>
        <taxon>Mycobacteriaceae</taxon>
        <taxon>Mycobacterium</taxon>
        <taxon>Mycobacterium ulcerans group</taxon>
    </lineage>
</organism>
<accession>A0A1B4Y782</accession>
<gene>
    <name evidence="1" type="ORF">SHTP_3952</name>
</gene>
<evidence type="ECO:0000313" key="2">
    <source>
        <dbReference type="Proteomes" id="UP000218067"/>
    </source>
</evidence>
<evidence type="ECO:0000313" key="1">
    <source>
        <dbReference type="EMBL" id="BAV42921.1"/>
    </source>
</evidence>
<dbReference type="EMBL" id="AP017624">
    <property type="protein sequence ID" value="BAV42921.1"/>
    <property type="molecule type" value="Genomic_DNA"/>
</dbReference>
<dbReference type="GeneID" id="93438523"/>
<dbReference type="Proteomes" id="UP000218067">
    <property type="component" value="Chromosome"/>
</dbReference>
<dbReference type="RefSeq" id="WP_096371625.1">
    <property type="nucleotide sequence ID" value="NZ_AP017624.1"/>
</dbReference>
<dbReference type="InterPro" id="IPR022536">
    <property type="entry name" value="EspC"/>
</dbReference>
<protein>
    <submittedName>
        <fullName evidence="1">Uncharacterized protein</fullName>
    </submittedName>
</protein>